<feature type="compositionally biased region" description="Polar residues" evidence="1">
    <location>
        <begin position="1"/>
        <end position="14"/>
    </location>
</feature>
<feature type="compositionally biased region" description="Basic residues" evidence="1">
    <location>
        <begin position="227"/>
        <end position="243"/>
    </location>
</feature>
<protein>
    <submittedName>
        <fullName evidence="2">Uncharacterized protein</fullName>
    </submittedName>
</protein>
<feature type="compositionally biased region" description="Basic residues" evidence="1">
    <location>
        <begin position="191"/>
        <end position="200"/>
    </location>
</feature>
<feature type="region of interest" description="Disordered" evidence="1">
    <location>
        <begin position="522"/>
        <end position="778"/>
    </location>
</feature>
<feature type="compositionally biased region" description="Polar residues" evidence="1">
    <location>
        <begin position="525"/>
        <end position="535"/>
    </location>
</feature>
<evidence type="ECO:0000256" key="1">
    <source>
        <dbReference type="SAM" id="MobiDB-lite"/>
    </source>
</evidence>
<feature type="compositionally biased region" description="Polar residues" evidence="1">
    <location>
        <begin position="714"/>
        <end position="754"/>
    </location>
</feature>
<dbReference type="Proteomes" id="UP001224775">
    <property type="component" value="Unassembled WGS sequence"/>
</dbReference>
<reference evidence="2" key="1">
    <citation type="submission" date="2023-06" db="EMBL/GenBank/DDBJ databases">
        <title>Survivors Of The Sea: Transcriptome response of Skeletonema marinoi to long-term dormancy.</title>
        <authorList>
            <person name="Pinder M.I.M."/>
            <person name="Kourtchenko O."/>
            <person name="Robertson E.K."/>
            <person name="Larsson T."/>
            <person name="Maumus F."/>
            <person name="Osuna-Cruz C.M."/>
            <person name="Vancaester E."/>
            <person name="Stenow R."/>
            <person name="Vandepoele K."/>
            <person name="Ploug H."/>
            <person name="Bruchert V."/>
            <person name="Godhe A."/>
            <person name="Topel M."/>
        </authorList>
    </citation>
    <scope>NUCLEOTIDE SEQUENCE</scope>
    <source>
        <strain evidence="2">R05AC</strain>
    </source>
</reference>
<feature type="compositionally biased region" description="Basic residues" evidence="1">
    <location>
        <begin position="689"/>
        <end position="705"/>
    </location>
</feature>
<feature type="compositionally biased region" description="Low complexity" evidence="1">
    <location>
        <begin position="659"/>
        <end position="670"/>
    </location>
</feature>
<keyword evidence="3" id="KW-1185">Reference proteome</keyword>
<accession>A0AAD8YN35</accession>
<feature type="compositionally biased region" description="Acidic residues" evidence="1">
    <location>
        <begin position="608"/>
        <end position="631"/>
    </location>
</feature>
<dbReference type="EMBL" id="JATAAI010000001">
    <property type="protein sequence ID" value="KAK1748345.1"/>
    <property type="molecule type" value="Genomic_DNA"/>
</dbReference>
<feature type="compositionally biased region" description="Polar residues" evidence="1">
    <location>
        <begin position="767"/>
        <end position="776"/>
    </location>
</feature>
<evidence type="ECO:0000313" key="2">
    <source>
        <dbReference type="EMBL" id="KAK1748345.1"/>
    </source>
</evidence>
<feature type="region of interest" description="Disordered" evidence="1">
    <location>
        <begin position="146"/>
        <end position="165"/>
    </location>
</feature>
<evidence type="ECO:0000313" key="3">
    <source>
        <dbReference type="Proteomes" id="UP001224775"/>
    </source>
</evidence>
<feature type="region of interest" description="Disordered" evidence="1">
    <location>
        <begin position="179"/>
        <end position="359"/>
    </location>
</feature>
<proteinExistence type="predicted"/>
<organism evidence="2 3">
    <name type="scientific">Skeletonema marinoi</name>
    <dbReference type="NCBI Taxonomy" id="267567"/>
    <lineage>
        <taxon>Eukaryota</taxon>
        <taxon>Sar</taxon>
        <taxon>Stramenopiles</taxon>
        <taxon>Ochrophyta</taxon>
        <taxon>Bacillariophyta</taxon>
        <taxon>Coscinodiscophyceae</taxon>
        <taxon>Thalassiosirophycidae</taxon>
        <taxon>Thalassiosirales</taxon>
        <taxon>Skeletonemataceae</taxon>
        <taxon>Skeletonema</taxon>
        <taxon>Skeletonema marinoi-dohrnii complex</taxon>
    </lineage>
</organism>
<feature type="compositionally biased region" description="Acidic residues" evidence="1">
    <location>
        <begin position="292"/>
        <end position="301"/>
    </location>
</feature>
<gene>
    <name evidence="2" type="ORF">QTG54_000284</name>
</gene>
<sequence>MERATNNPENSSNEAGLPPIVSPPHLVKGKLVNVISRTWPGINKPGGIGKITKIYIEESTQEIKCVDVKYIVHGGTDKVIPVEFIEPHEDDGNRNRHTSERCKRCKSFRSDCQSCDYRFEAEEAQRLQREKEERLRLEEELAKNFRTKGIENDDDGSMDSEEEEAHMAEIAKRYRRMCRQAKGRSNDQSRQKKKSRKKQKQHEGKNTAGHQEDSDSDEENETLGVLIKKKKKLQRKKMKRRKQLQNPSVLASLPLSTTEPRVSESSKSDCGKSAEKEKQDRGNGVDNLEANSVDDDEEMELDLTAKTIDQTPIEIDTDDDGSASSEDDDIEFFETNNDNEFEEQEASSDDSDDSDDDVKLIDLGNADETILGTRDDGQDEINNIIDDLTANTIPYTSAELSRLKSVLKQLKRSMLKNDCLDEIDELAKKSNALHDYVVKELIRNGADKCNNIMRRLTKTRRTKAARMSKTERIRYNRQIEGLDLNVDTIGKRIEDVDTDVTNFQKEVDKLLEEAENNLEDFFLESNDTTSHNVNGKQKRRHNSSEKEWNPHQHASRKRKSASKSHASSDNASKSKRAKNTNQSGSRNNHVSSVQQRESASDANQHEDFNDDTVDFDISSDVELESSEVDDVADTRYQSIDNDSIGETDDLDNGPAIQDTTRSWHTSSSTSRHNESSGVQRKPSGNRRAPSNKRSKERITTYRHIRREGSRTKRATSTANSFGAQSRQSQLSGMSRDSDTNRLGSRESQSTVSSHSTRKNLAGHRQPSGRSSIGTPSQRERVVQNFLRPENLFNSLSTASQQDNERPSGSRSTNQIQEVHNNNASTLTNSSRPLNEVCTSLRESSLQGLDSCREILSALSNSVPSGKVPSGNEEVITVFQTLHRLLKVKCSTLLDVLNCDPQMACFQMDCWSLIFRLMEQNFHKQLPNHDVLWKVFGESTVFARQVLLQIIDVLFSQLMGDGYGDAPRLTDQLFGRMRSLSRQIGRVVPILPELPNLFRNLPGQLWYSSLIYDQKENTFEKAIHVSMLDPKIHHERFMIEGGEVLKPTKENRRIDLYNKDIPRQEINAMWTTIGFFTDASPLPSKKKEKMLAGFVQSLLQSKCGVLSSSLKSTDIPASEMHLDRCLHEIKWVCHLLSKSMLGELSFAANFVPGIVKKAILLESINVILHMRPTAPQEKVDGVVRQLWKSSCHGSSDQDQILGGVTFNSFFTQNKIDDAWSFAPSTSLSQACASLIETYAAAASRKTTKAYWNNFSREVDKLASSLAAKAKEADMKGETRPESPQTNDVGTSFAHLFPELESFSEQESVVSPTGAFLREAACFSLLACVIASTRSDAFIPTPNIALNKSFREKITNLSSDERMQEHHKYYLEGKTGDAPRSTSNINLLFTSSKIISLTTLLHLSVSHDKAEKMGLDDDTSMLEYLTTSIISNLSASIDNMETLNLSIKETRNLFNSSKSCAHVIKSTTMWLGLIFDRATFIIRNASNASDKLNVWYAGIKKLAESKCALAITVLTKALGILFDTASTNKLGKSLNVDLTLDKAFHCCLAAIRKVVCFFHACRECSEGSSFADTQNMSSVFREYQNLMAQKVIPTTIGIKKSDAQDLCSRQSVGLICVLAALCSTCTVPPTLYHDIFRQRKQDDDSQLIQHLRTAFSCELTRLATRGFSKCSTLGMQHFGDVLNDTIVSMFDFQSIKEHPTSNTTLLLKLGGEYSRRKGAEKLKKTSPTDANDFGYMDQNLWSWCEDAGKLFRKWNLRDGHTEPDKKFWINSAGQVIESACAQIRTSEDGDSTHVAAAEKECGMRRELLRSIFASMKQSHLSFGDLPGSNDGNVRSIAGCITKNVFFLSKTVSYYEEQLRWGCEDDNSLYKRAEIRAYEEAYIGFCASVLSDMLKENSHWVQVVKDIIAKRLEAPRVDHTEKEIILKLLSRVFEEYSDDSSEINNGLSSVEKDCEAYCAILHTLKTCLCDLFAAGTGDDAIKYIFSCALHIVNLQGKTSSNDTSTHTAYFHEFVNWLNICGMLMQEEEQLPEMCGVVAKLNTSTGVRNGNEPPNPKFARLGEAFDSLRKLEDKLFRRTLNPYAKQRVPSNAGQRLGQNLKLSRSCLKAIKDFTDKMPMSNSAGQ</sequence>
<feature type="compositionally biased region" description="Polar residues" evidence="1">
    <location>
        <begin position="246"/>
        <end position="260"/>
    </location>
</feature>
<feature type="compositionally biased region" description="Acidic residues" evidence="1">
    <location>
        <begin position="315"/>
        <end position="356"/>
    </location>
</feature>
<feature type="region of interest" description="Disordered" evidence="1">
    <location>
        <begin position="1"/>
        <end position="21"/>
    </location>
</feature>
<feature type="compositionally biased region" description="Basic and acidic residues" evidence="1">
    <location>
        <begin position="261"/>
        <end position="283"/>
    </location>
</feature>
<feature type="compositionally biased region" description="Acidic residues" evidence="1">
    <location>
        <begin position="152"/>
        <end position="164"/>
    </location>
</feature>
<comment type="caution">
    <text evidence="2">The sequence shown here is derived from an EMBL/GenBank/DDBJ whole genome shotgun (WGS) entry which is preliminary data.</text>
</comment>
<feature type="compositionally biased region" description="Basic and acidic residues" evidence="1">
    <location>
        <begin position="201"/>
        <end position="213"/>
    </location>
</feature>
<feature type="compositionally biased region" description="Polar residues" evidence="1">
    <location>
        <begin position="579"/>
        <end position="602"/>
    </location>
</feature>
<feature type="compositionally biased region" description="Basic residues" evidence="1">
    <location>
        <begin position="553"/>
        <end position="562"/>
    </location>
</feature>
<name>A0AAD8YN35_9STRA</name>